<dbReference type="AlphaFoldDB" id="A0A556N2Z4"/>
<dbReference type="InterPro" id="IPR024079">
    <property type="entry name" value="MetalloPept_cat_dom_sf"/>
</dbReference>
<dbReference type="SUPFAM" id="SSF55486">
    <property type="entry name" value="Metalloproteases ('zincins'), catalytic domain"/>
    <property type="match status" value="1"/>
</dbReference>
<dbReference type="Gene3D" id="3.40.390.10">
    <property type="entry name" value="Collagenase (Catalytic Domain)"/>
    <property type="match status" value="1"/>
</dbReference>
<feature type="chain" id="PRO_5022246932" evidence="1">
    <location>
        <begin position="21"/>
        <end position="252"/>
    </location>
</feature>
<reference evidence="2 3" key="1">
    <citation type="submission" date="2019-07" db="EMBL/GenBank/DDBJ databases">
        <authorList>
            <person name="Huq M.A."/>
        </authorList>
    </citation>
    <scope>NUCLEOTIDE SEQUENCE [LARGE SCALE GENOMIC DNA]</scope>
    <source>
        <strain evidence="2 3">MAH-3</strain>
    </source>
</reference>
<accession>A0A556N2Z4</accession>
<keyword evidence="1" id="KW-0732">Signal</keyword>
<dbReference type="RefSeq" id="WP_144331980.1">
    <property type="nucleotide sequence ID" value="NZ_VLPL01000002.1"/>
</dbReference>
<gene>
    <name evidence="2" type="ORF">FO442_04600</name>
</gene>
<organism evidence="2 3">
    <name type="scientific">Fluviicola chungangensis</name>
    <dbReference type="NCBI Taxonomy" id="2597671"/>
    <lineage>
        <taxon>Bacteria</taxon>
        <taxon>Pseudomonadati</taxon>
        <taxon>Bacteroidota</taxon>
        <taxon>Flavobacteriia</taxon>
        <taxon>Flavobacteriales</taxon>
        <taxon>Crocinitomicaceae</taxon>
        <taxon>Fluviicola</taxon>
    </lineage>
</organism>
<name>A0A556N2Z4_9FLAO</name>
<dbReference type="OrthoDB" id="1121673at2"/>
<keyword evidence="3" id="KW-1185">Reference proteome</keyword>
<comment type="caution">
    <text evidence="2">The sequence shown here is derived from an EMBL/GenBank/DDBJ whole genome shotgun (WGS) entry which is preliminary data.</text>
</comment>
<evidence type="ECO:0000256" key="1">
    <source>
        <dbReference type="SAM" id="SignalP"/>
    </source>
</evidence>
<evidence type="ECO:0000313" key="3">
    <source>
        <dbReference type="Proteomes" id="UP000316008"/>
    </source>
</evidence>
<dbReference type="GO" id="GO:0008237">
    <property type="term" value="F:metallopeptidase activity"/>
    <property type="evidence" value="ECO:0007669"/>
    <property type="project" value="InterPro"/>
</dbReference>
<protein>
    <submittedName>
        <fullName evidence="2">Peptidase</fullName>
    </submittedName>
</protein>
<sequence>MRVLKLAFLLFLLFAPYSCKKDSDRRINKFHRQEVGKSAHDILSDKDYRSITIEIMYMTGFKPTDQAINNLKELIAGVCNKPDGIKMVLKEIPAQGKSTYSISDVKIIEDQNRKEFTYKKDLATCFIFLDGASGEDQGSSMVLGQAYFNTSMVIYEKSLKDHSGGLGEPELYKLESTVINHEFGHILGLVNLGSAMYNSHQDTAHGAHCDNSDCLMYWEVETGSIFDNLIGSVPIPTFDQNCLKDLLENGGK</sequence>
<feature type="signal peptide" evidence="1">
    <location>
        <begin position="1"/>
        <end position="20"/>
    </location>
</feature>
<dbReference type="EMBL" id="VLPL01000002">
    <property type="protein sequence ID" value="TSJ46443.1"/>
    <property type="molecule type" value="Genomic_DNA"/>
</dbReference>
<evidence type="ECO:0000313" key="2">
    <source>
        <dbReference type="EMBL" id="TSJ46443.1"/>
    </source>
</evidence>
<proteinExistence type="predicted"/>
<dbReference type="Proteomes" id="UP000316008">
    <property type="component" value="Unassembled WGS sequence"/>
</dbReference>